<dbReference type="Proteomes" id="UP000507245">
    <property type="component" value="Unassembled WGS sequence"/>
</dbReference>
<accession>A0A6J5Y8V8</accession>
<evidence type="ECO:0000313" key="3">
    <source>
        <dbReference type="Proteomes" id="UP000507245"/>
    </source>
</evidence>
<keyword evidence="3" id="KW-1185">Reference proteome</keyword>
<name>A0A6J5Y8V8_PRUAR</name>
<proteinExistence type="predicted"/>
<dbReference type="OrthoDB" id="1938336at2759"/>
<protein>
    <submittedName>
        <fullName evidence="2">Uncharacterized protein</fullName>
    </submittedName>
</protein>
<feature type="region of interest" description="Disordered" evidence="1">
    <location>
        <begin position="1"/>
        <end position="29"/>
    </location>
</feature>
<feature type="compositionally biased region" description="Basic residues" evidence="1">
    <location>
        <begin position="1"/>
        <end position="17"/>
    </location>
</feature>
<sequence>MRKKMATASKSRRKATTSKKQEPKSSFVSHGKLKKKLYGVQVYTPLQWNPNSPELHVDLENNLLDKGKRKRLDRLLFVSLVKQWWDMTHMFHFDEIEEMMMTPMDFSAIIGLRVSNNPLKHNINVHQKRKQLEKQFGKQVSHRVYMKRIRYDNLSTTYWYKESAIDEIKNYNEGCGVGVGIPIRGEKMKAPGVIEGFGRYGHENTSSNPMAMLIHGPRH</sequence>
<evidence type="ECO:0000256" key="1">
    <source>
        <dbReference type="SAM" id="MobiDB-lite"/>
    </source>
</evidence>
<evidence type="ECO:0000313" key="2">
    <source>
        <dbReference type="EMBL" id="CAB4319968.1"/>
    </source>
</evidence>
<dbReference type="AlphaFoldDB" id="A0A6J5Y8V8"/>
<dbReference type="EMBL" id="CAEKKB010000008">
    <property type="protein sequence ID" value="CAB4319968.1"/>
    <property type="molecule type" value="Genomic_DNA"/>
</dbReference>
<reference evidence="3" key="1">
    <citation type="journal article" date="2020" name="Genome Biol.">
        <title>Gamete binning: chromosome-level and haplotype-resolved genome assembly enabled by high-throughput single-cell sequencing of gamete genomes.</title>
        <authorList>
            <person name="Campoy J.A."/>
            <person name="Sun H."/>
            <person name="Goel M."/>
            <person name="Jiao W.-B."/>
            <person name="Folz-Donahue K."/>
            <person name="Wang N."/>
            <person name="Rubio M."/>
            <person name="Liu C."/>
            <person name="Kukat C."/>
            <person name="Ruiz D."/>
            <person name="Huettel B."/>
            <person name="Schneeberger K."/>
        </authorList>
    </citation>
    <scope>NUCLEOTIDE SEQUENCE [LARGE SCALE GENOMIC DNA]</scope>
    <source>
        <strain evidence="3">cv. Rojo Pasion</strain>
    </source>
</reference>
<gene>
    <name evidence="2" type="ORF">ORAREDHAP_LOCUS48095</name>
</gene>
<organism evidence="2 3">
    <name type="scientific">Prunus armeniaca</name>
    <name type="common">Apricot</name>
    <name type="synonym">Armeniaca vulgaris</name>
    <dbReference type="NCBI Taxonomy" id="36596"/>
    <lineage>
        <taxon>Eukaryota</taxon>
        <taxon>Viridiplantae</taxon>
        <taxon>Streptophyta</taxon>
        <taxon>Embryophyta</taxon>
        <taxon>Tracheophyta</taxon>
        <taxon>Spermatophyta</taxon>
        <taxon>Magnoliopsida</taxon>
        <taxon>eudicotyledons</taxon>
        <taxon>Gunneridae</taxon>
        <taxon>Pentapetalae</taxon>
        <taxon>rosids</taxon>
        <taxon>fabids</taxon>
        <taxon>Rosales</taxon>
        <taxon>Rosaceae</taxon>
        <taxon>Amygdaloideae</taxon>
        <taxon>Amygdaleae</taxon>
        <taxon>Prunus</taxon>
    </lineage>
</organism>